<evidence type="ECO:0000313" key="3">
    <source>
        <dbReference type="Proteomes" id="UP000450457"/>
    </source>
</evidence>
<name>A0A845F832_9BACI</name>
<proteinExistence type="predicted"/>
<accession>A0A845F832</accession>
<organism evidence="2 3">
    <name type="scientific">Halobacillus litoralis</name>
    <dbReference type="NCBI Taxonomy" id="45668"/>
    <lineage>
        <taxon>Bacteria</taxon>
        <taxon>Bacillati</taxon>
        <taxon>Bacillota</taxon>
        <taxon>Bacilli</taxon>
        <taxon>Bacillales</taxon>
        <taxon>Bacillaceae</taxon>
        <taxon>Halobacillus</taxon>
    </lineage>
</organism>
<comment type="caution">
    <text evidence="2">The sequence shown here is derived from an EMBL/GenBank/DDBJ whole genome shotgun (WGS) entry which is preliminary data.</text>
</comment>
<dbReference type="InterPro" id="IPR007263">
    <property type="entry name" value="DCC1-like"/>
</dbReference>
<dbReference type="EMBL" id="WMFA01000001">
    <property type="protein sequence ID" value="MYL69866.1"/>
    <property type="molecule type" value="Genomic_DNA"/>
</dbReference>
<keyword evidence="1" id="KW-0812">Transmembrane</keyword>
<dbReference type="RefSeq" id="WP_160911216.1">
    <property type="nucleotide sequence ID" value="NZ_WMFA01000001.1"/>
</dbReference>
<evidence type="ECO:0000313" key="2">
    <source>
        <dbReference type="EMBL" id="MYL69866.1"/>
    </source>
</evidence>
<reference evidence="2 3" key="1">
    <citation type="submission" date="2019-11" db="EMBL/GenBank/DDBJ databases">
        <title>Genome sequences of 17 halophilic strains isolated from different environments.</title>
        <authorList>
            <person name="Furrow R.E."/>
        </authorList>
    </citation>
    <scope>NUCLEOTIDE SEQUENCE [LARGE SCALE GENOMIC DNA]</scope>
    <source>
        <strain evidence="2 3">SL-4</strain>
    </source>
</reference>
<dbReference type="Pfam" id="PF04134">
    <property type="entry name" value="DCC1-like"/>
    <property type="match status" value="1"/>
</dbReference>
<dbReference type="GO" id="GO:0015035">
    <property type="term" value="F:protein-disulfide reductase activity"/>
    <property type="evidence" value="ECO:0007669"/>
    <property type="project" value="InterPro"/>
</dbReference>
<dbReference type="OrthoDB" id="1260738at2"/>
<evidence type="ECO:0000256" key="1">
    <source>
        <dbReference type="SAM" id="Phobius"/>
    </source>
</evidence>
<dbReference type="GeneID" id="78006009"/>
<dbReference type="AlphaFoldDB" id="A0A845F832"/>
<sequence>MRLNKSSKRPKVIIFYDSYCPVCSKSMRILAKLDTGDKFQYETIRDNQILERYHINKEEAEKRMHTIRLKDRKMETGIFSVLRIMKQIPFFWVLVPFIQLSIWAGAGPGLYDWLADRRTILPIGGCDGDSCSIPKQKSR</sequence>
<keyword evidence="1" id="KW-0472">Membrane</keyword>
<protein>
    <submittedName>
        <fullName evidence="2">DUF393 domain-containing protein</fullName>
    </submittedName>
</protein>
<dbReference type="InterPro" id="IPR036249">
    <property type="entry name" value="Thioredoxin-like_sf"/>
</dbReference>
<gene>
    <name evidence="2" type="ORF">GLW00_03335</name>
</gene>
<dbReference type="SUPFAM" id="SSF52833">
    <property type="entry name" value="Thioredoxin-like"/>
    <property type="match status" value="1"/>
</dbReference>
<keyword evidence="1" id="KW-1133">Transmembrane helix</keyword>
<feature type="transmembrane region" description="Helical" evidence="1">
    <location>
        <begin position="90"/>
        <end position="111"/>
    </location>
</feature>
<dbReference type="Proteomes" id="UP000450457">
    <property type="component" value="Unassembled WGS sequence"/>
</dbReference>